<proteinExistence type="inferred from homology"/>
<reference evidence="11 12" key="1">
    <citation type="submission" date="2022-03" db="EMBL/GenBank/DDBJ databases">
        <authorList>
            <person name="He Y."/>
        </authorList>
    </citation>
    <scope>NUCLEOTIDE SEQUENCE [LARGE SCALE GENOMIC DNA]</scope>
    <source>
        <strain evidence="11 12">TK19116</strain>
    </source>
</reference>
<gene>
    <name evidence="11" type="ORF">MLD63_17010</name>
</gene>
<accession>A0ABT1MZ26</accession>
<feature type="transmembrane region" description="Helical" evidence="9">
    <location>
        <begin position="87"/>
        <end position="109"/>
    </location>
</feature>
<comment type="subcellular location">
    <subcellularLocation>
        <location evidence="1 9">Cell inner membrane</location>
        <topology evidence="1 9">Multi-pass membrane protein</topology>
    </subcellularLocation>
</comment>
<protein>
    <recommendedName>
        <fullName evidence="9">TRAP transporter small permease protein</fullName>
    </recommendedName>
</protein>
<evidence type="ECO:0000256" key="8">
    <source>
        <dbReference type="ARBA" id="ARBA00038436"/>
    </source>
</evidence>
<evidence type="ECO:0000259" key="10">
    <source>
        <dbReference type="Pfam" id="PF04290"/>
    </source>
</evidence>
<comment type="subunit">
    <text evidence="9">The complex comprises the extracytoplasmic solute receptor protein and the two transmembrane proteins.</text>
</comment>
<feature type="transmembrane region" description="Helical" evidence="9">
    <location>
        <begin position="129"/>
        <end position="150"/>
    </location>
</feature>
<evidence type="ECO:0000313" key="11">
    <source>
        <dbReference type="EMBL" id="MCQ0972121.1"/>
    </source>
</evidence>
<feature type="transmembrane region" description="Helical" evidence="9">
    <location>
        <begin position="7"/>
        <end position="29"/>
    </location>
</feature>
<dbReference type="Proteomes" id="UP001203945">
    <property type="component" value="Unassembled WGS sequence"/>
</dbReference>
<dbReference type="RefSeq" id="WP_255331117.1">
    <property type="nucleotide sequence ID" value="NZ_JAKZEU010000008.1"/>
</dbReference>
<feature type="domain" description="Tripartite ATP-independent periplasmic transporters DctQ component" evidence="10">
    <location>
        <begin position="26"/>
        <end position="153"/>
    </location>
</feature>
<evidence type="ECO:0000256" key="5">
    <source>
        <dbReference type="ARBA" id="ARBA00022692"/>
    </source>
</evidence>
<keyword evidence="5 9" id="KW-0812">Transmembrane</keyword>
<evidence type="ECO:0000256" key="6">
    <source>
        <dbReference type="ARBA" id="ARBA00022989"/>
    </source>
</evidence>
<keyword evidence="2 9" id="KW-0813">Transport</keyword>
<dbReference type="PANTHER" id="PTHR35011">
    <property type="entry name" value="2,3-DIKETO-L-GULONATE TRAP TRANSPORTER SMALL PERMEASE PROTEIN YIAM"/>
    <property type="match status" value="1"/>
</dbReference>
<evidence type="ECO:0000313" key="12">
    <source>
        <dbReference type="Proteomes" id="UP001203945"/>
    </source>
</evidence>
<dbReference type="PANTHER" id="PTHR35011:SF2">
    <property type="entry name" value="2,3-DIKETO-L-GULONATE TRAP TRANSPORTER SMALL PERMEASE PROTEIN YIAM"/>
    <property type="match status" value="1"/>
</dbReference>
<keyword evidence="4 9" id="KW-0997">Cell inner membrane</keyword>
<evidence type="ECO:0000256" key="2">
    <source>
        <dbReference type="ARBA" id="ARBA00022448"/>
    </source>
</evidence>
<comment type="similarity">
    <text evidence="8 9">Belongs to the TRAP transporter small permease family.</text>
</comment>
<evidence type="ECO:0000256" key="9">
    <source>
        <dbReference type="RuleBase" id="RU369079"/>
    </source>
</evidence>
<keyword evidence="3" id="KW-1003">Cell membrane</keyword>
<dbReference type="EMBL" id="JAKZEU010000008">
    <property type="protein sequence ID" value="MCQ0972121.1"/>
    <property type="molecule type" value="Genomic_DNA"/>
</dbReference>
<evidence type="ECO:0000256" key="1">
    <source>
        <dbReference type="ARBA" id="ARBA00004429"/>
    </source>
</evidence>
<dbReference type="Pfam" id="PF04290">
    <property type="entry name" value="DctQ"/>
    <property type="match status" value="1"/>
</dbReference>
<sequence length="170" mass="18472">MRFVQTLETIVTAVFRLLVGLAFLVLIGAVLMQVVGRLSGASPVWTEELSRFALLYLAAIGAGLALRSGDLVNVDIVCEALPERVSWVLRLISALLVAGIGLYLLPMAWQFTRIGHIQTSPALGLRMSFVHATMFVMLALLAFFAILRVVGMLTGAEDGRANNFDLPQED</sequence>
<feature type="transmembrane region" description="Helical" evidence="9">
    <location>
        <begin position="49"/>
        <end position="66"/>
    </location>
</feature>
<evidence type="ECO:0000256" key="3">
    <source>
        <dbReference type="ARBA" id="ARBA00022475"/>
    </source>
</evidence>
<evidence type="ECO:0000256" key="4">
    <source>
        <dbReference type="ARBA" id="ARBA00022519"/>
    </source>
</evidence>
<name>A0ABT1MZ26_9RHOB</name>
<comment type="caution">
    <text evidence="11">The sequence shown here is derived from an EMBL/GenBank/DDBJ whole genome shotgun (WGS) entry which is preliminary data.</text>
</comment>
<keyword evidence="7 9" id="KW-0472">Membrane</keyword>
<comment type="function">
    <text evidence="9">Part of the tripartite ATP-independent periplasmic (TRAP) transport system.</text>
</comment>
<keyword evidence="6 9" id="KW-1133">Transmembrane helix</keyword>
<organism evidence="11 12">
    <name type="scientific">Paracoccus albicereus</name>
    <dbReference type="NCBI Taxonomy" id="2922394"/>
    <lineage>
        <taxon>Bacteria</taxon>
        <taxon>Pseudomonadati</taxon>
        <taxon>Pseudomonadota</taxon>
        <taxon>Alphaproteobacteria</taxon>
        <taxon>Rhodobacterales</taxon>
        <taxon>Paracoccaceae</taxon>
        <taxon>Paracoccus</taxon>
    </lineage>
</organism>
<keyword evidence="12" id="KW-1185">Reference proteome</keyword>
<dbReference type="InterPro" id="IPR007387">
    <property type="entry name" value="TRAP_DctQ"/>
</dbReference>
<dbReference type="InterPro" id="IPR055348">
    <property type="entry name" value="DctQ"/>
</dbReference>
<evidence type="ECO:0000256" key="7">
    <source>
        <dbReference type="ARBA" id="ARBA00023136"/>
    </source>
</evidence>